<sequence>MTCPSAGVPAFAPVVLVTVAALTLAGCGGGESGSAGASPSARTSNRSAVPSPTPRQAADGTKLSACEDGTCEVTVTGRARIPVNRKSGLASLKVRSITSDEIRLTGIAASTPTGYSFATSCGGDASCSTSVDNDKADVTAHAGAEITLNRLLIRVTSITGGSAILRLSRA</sequence>
<feature type="signal peptide" evidence="2">
    <location>
        <begin position="1"/>
        <end position="25"/>
    </location>
</feature>
<reference evidence="4" key="1">
    <citation type="journal article" date="2019" name="Int. J. Syst. Evol. Microbiol.">
        <title>The Global Catalogue of Microorganisms (GCM) 10K type strain sequencing project: providing services to taxonomists for standard genome sequencing and annotation.</title>
        <authorList>
            <consortium name="The Broad Institute Genomics Platform"/>
            <consortium name="The Broad Institute Genome Sequencing Center for Infectious Disease"/>
            <person name="Wu L."/>
            <person name="Ma J."/>
        </authorList>
    </citation>
    <scope>NUCLEOTIDE SEQUENCE [LARGE SCALE GENOMIC DNA]</scope>
    <source>
        <strain evidence="4">JCM 17933</strain>
    </source>
</reference>
<protein>
    <recommendedName>
        <fullName evidence="5">Lipoprotein</fullName>
    </recommendedName>
</protein>
<proteinExistence type="predicted"/>
<gene>
    <name evidence="3" type="ORF">GCM10023191_100330</name>
</gene>
<feature type="chain" id="PRO_5045038820" description="Lipoprotein" evidence="2">
    <location>
        <begin position="26"/>
        <end position="170"/>
    </location>
</feature>
<dbReference type="Proteomes" id="UP001500503">
    <property type="component" value="Unassembled WGS sequence"/>
</dbReference>
<evidence type="ECO:0000256" key="2">
    <source>
        <dbReference type="SAM" id="SignalP"/>
    </source>
</evidence>
<evidence type="ECO:0000313" key="3">
    <source>
        <dbReference type="EMBL" id="GAA4521727.1"/>
    </source>
</evidence>
<evidence type="ECO:0000313" key="4">
    <source>
        <dbReference type="Proteomes" id="UP001500503"/>
    </source>
</evidence>
<dbReference type="RefSeq" id="WP_345475742.1">
    <property type="nucleotide sequence ID" value="NZ_BAABHF010000078.1"/>
</dbReference>
<keyword evidence="4" id="KW-1185">Reference proteome</keyword>
<evidence type="ECO:0008006" key="5">
    <source>
        <dbReference type="Google" id="ProtNLM"/>
    </source>
</evidence>
<comment type="caution">
    <text evidence="3">The sequence shown here is derived from an EMBL/GenBank/DDBJ whole genome shotgun (WGS) entry which is preliminary data.</text>
</comment>
<name>A0ABP8R9H3_9ACTN</name>
<organism evidence="3 4">
    <name type="scientific">Actinoallomurus oryzae</name>
    <dbReference type="NCBI Taxonomy" id="502180"/>
    <lineage>
        <taxon>Bacteria</taxon>
        <taxon>Bacillati</taxon>
        <taxon>Actinomycetota</taxon>
        <taxon>Actinomycetes</taxon>
        <taxon>Streptosporangiales</taxon>
        <taxon>Thermomonosporaceae</taxon>
        <taxon>Actinoallomurus</taxon>
    </lineage>
</organism>
<feature type="region of interest" description="Disordered" evidence="1">
    <location>
        <begin position="33"/>
        <end position="61"/>
    </location>
</feature>
<keyword evidence="2" id="KW-0732">Signal</keyword>
<dbReference type="EMBL" id="BAABHF010000078">
    <property type="protein sequence ID" value="GAA4521727.1"/>
    <property type="molecule type" value="Genomic_DNA"/>
</dbReference>
<accession>A0ABP8R9H3</accession>
<evidence type="ECO:0000256" key="1">
    <source>
        <dbReference type="SAM" id="MobiDB-lite"/>
    </source>
</evidence>